<organism evidence="2 4">
    <name type="scientific">Uruburuella suis</name>
    <dbReference type="NCBI Taxonomy" id="252130"/>
    <lineage>
        <taxon>Bacteria</taxon>
        <taxon>Pseudomonadati</taxon>
        <taxon>Pseudomonadota</taxon>
        <taxon>Betaproteobacteria</taxon>
        <taxon>Neisseriales</taxon>
        <taxon>Neisseriaceae</taxon>
        <taxon>Uruburuella</taxon>
    </lineage>
</organism>
<dbReference type="AlphaFoldDB" id="A0AAE9GVS8"/>
<name>A0AAE9GVS8_9NEIS</name>
<keyword evidence="3" id="KW-1185">Reference proteome</keyword>
<evidence type="ECO:0000313" key="3">
    <source>
        <dbReference type="Proteomes" id="UP000294721"/>
    </source>
</evidence>
<dbReference type="RefSeq" id="WP_132953311.1">
    <property type="nucleotide sequence ID" value="NZ_CALJUB010000171.1"/>
</dbReference>
<dbReference type="Proteomes" id="UP000294721">
    <property type="component" value="Unassembled WGS sequence"/>
</dbReference>
<reference evidence="2" key="3">
    <citation type="journal article" date="2022" name="Res Sq">
        <title>Evolution of multicellular longitudinally dividing oral cavity symbionts (Neisseriaceae).</title>
        <authorList>
            <person name="Nyongesa S."/>
            <person name="Weber P."/>
            <person name="Bernet E."/>
            <person name="Pullido F."/>
            <person name="Nieckarz M."/>
            <person name="Delaby M."/>
            <person name="Nieves C."/>
            <person name="Viehboeck T."/>
            <person name="Krause N."/>
            <person name="Rivera-Millot A."/>
            <person name="Nakamura A."/>
            <person name="Vischer N."/>
            <person name="VanNieuwenhze M."/>
            <person name="Brun Y."/>
            <person name="Cava F."/>
            <person name="Bulgheresi S."/>
            <person name="Veyrier F."/>
        </authorList>
    </citation>
    <scope>NUCLEOTIDE SEQUENCE</scope>
    <source>
        <strain evidence="2">1258/02</strain>
    </source>
</reference>
<protein>
    <submittedName>
        <fullName evidence="2">Uncharacterized protein</fullName>
    </submittedName>
</protein>
<proteinExistence type="predicted"/>
<dbReference type="EMBL" id="SLXE01000006">
    <property type="protein sequence ID" value="TCP07860.1"/>
    <property type="molecule type" value="Genomic_DNA"/>
</dbReference>
<dbReference type="KEGG" id="usu:LVJ78_07965"/>
<dbReference type="Proteomes" id="UP000829756">
    <property type="component" value="Chromosome"/>
</dbReference>
<sequence length="116" mass="12112">MIDGIISGVLVLPPKRLFTRRASPYVIGKIDVMAVRQDGQPVHGNVIAFDAGVCTALLAMSKGDTVSLGGIITPKLADDYGQAVVELNITALAVLSGYHIGQANGKGRLLAMLARV</sequence>
<dbReference type="EMBL" id="CP091507">
    <property type="protein sequence ID" value="UOO78640.1"/>
    <property type="molecule type" value="Genomic_DNA"/>
</dbReference>
<gene>
    <name evidence="1" type="ORF">EV680_106102</name>
    <name evidence="2" type="ORF">LVJ78_07965</name>
</gene>
<reference evidence="2" key="2">
    <citation type="submission" date="2021-12" db="EMBL/GenBank/DDBJ databases">
        <authorList>
            <person name="Veyrier F.J."/>
        </authorList>
    </citation>
    <scope>NUCLEOTIDE SEQUENCE</scope>
    <source>
        <strain evidence="2">1258/02</strain>
    </source>
</reference>
<evidence type="ECO:0000313" key="2">
    <source>
        <dbReference type="EMBL" id="UOO78640.1"/>
    </source>
</evidence>
<evidence type="ECO:0000313" key="4">
    <source>
        <dbReference type="Proteomes" id="UP000829756"/>
    </source>
</evidence>
<accession>A0AAE9GVS8</accession>
<reference evidence="1 3" key="1">
    <citation type="submission" date="2019-03" db="EMBL/GenBank/DDBJ databases">
        <title>Genomic Encyclopedia of Type Strains, Phase IV (KMG-IV): sequencing the most valuable type-strain genomes for metagenomic binning, comparative biology and taxonomic classification.</title>
        <authorList>
            <person name="Goeker M."/>
        </authorList>
    </citation>
    <scope>NUCLEOTIDE SEQUENCE [LARGE SCALE GENOMIC DNA]</scope>
    <source>
        <strain evidence="1 3">DSM 17474</strain>
    </source>
</reference>
<evidence type="ECO:0000313" key="1">
    <source>
        <dbReference type="EMBL" id="TCP07860.1"/>
    </source>
</evidence>